<accession>A0ACA9Y3K9</accession>
<name>A0ACA9Y3K9_9ASCO</name>
<reference evidence="1" key="1">
    <citation type="submission" date="2022-06" db="EMBL/GenBank/DDBJ databases">
        <authorList>
            <person name="Legras J.-L."/>
            <person name="Devillers H."/>
            <person name="Grondin C."/>
        </authorList>
    </citation>
    <scope>NUCLEOTIDE SEQUENCE</scope>
    <source>
        <strain evidence="1">CLIB 1444</strain>
    </source>
</reference>
<proteinExistence type="predicted"/>
<gene>
    <name evidence="1" type="ORF">CLIB1444_01S18030</name>
</gene>
<evidence type="ECO:0000313" key="1">
    <source>
        <dbReference type="EMBL" id="CAH6718946.1"/>
    </source>
</evidence>
<comment type="caution">
    <text evidence="1">The sequence shown here is derived from an EMBL/GenBank/DDBJ whole genome shotgun (WGS) entry which is preliminary data.</text>
</comment>
<evidence type="ECO:0000313" key="2">
    <source>
        <dbReference type="Proteomes" id="UP001152531"/>
    </source>
</evidence>
<dbReference type="Proteomes" id="UP001152531">
    <property type="component" value="Unassembled WGS sequence"/>
</dbReference>
<keyword evidence="2" id="KW-1185">Reference proteome</keyword>
<organism evidence="1 2">
    <name type="scientific">[Candida] jaroonii</name>
    <dbReference type="NCBI Taxonomy" id="467808"/>
    <lineage>
        <taxon>Eukaryota</taxon>
        <taxon>Fungi</taxon>
        <taxon>Dikarya</taxon>
        <taxon>Ascomycota</taxon>
        <taxon>Saccharomycotina</taxon>
        <taxon>Pichiomycetes</taxon>
        <taxon>Debaryomycetaceae</taxon>
        <taxon>Yamadazyma</taxon>
    </lineage>
</organism>
<dbReference type="EMBL" id="CALSDN010000001">
    <property type="protein sequence ID" value="CAH6718946.1"/>
    <property type="molecule type" value="Genomic_DNA"/>
</dbReference>
<sequence length="171" mass="20916">MEELIDKSINLRFLNLPQLNELKRLIDDEHLNDILKQKLSGRGERDDDLEYKYDIIIENQRGMKFFGIPLFSKNSLLPFDPSNYQLINGKNLKLINNSINNYPLPDLNWVWHWKTWYILMINDVDDQGWIYSRFYFNSHHWKGKYYFGNFIRRRIWVRLRTRQVELKEDSD</sequence>
<protein>
    <submittedName>
        <fullName evidence="1">Uncharacterized protein</fullName>
    </submittedName>
</protein>